<evidence type="ECO:0000259" key="2">
    <source>
        <dbReference type="Pfam" id="PF00326"/>
    </source>
</evidence>
<keyword evidence="5" id="KW-1185">Reference proteome</keyword>
<reference evidence="5" key="1">
    <citation type="journal article" date="2019" name="Int. J. Syst. Evol. Microbiol.">
        <title>The Global Catalogue of Microorganisms (GCM) 10K type strain sequencing project: providing services to taxonomists for standard genome sequencing and annotation.</title>
        <authorList>
            <consortium name="The Broad Institute Genomics Platform"/>
            <consortium name="The Broad Institute Genome Sequencing Center for Infectious Disease"/>
            <person name="Wu L."/>
            <person name="Ma J."/>
        </authorList>
    </citation>
    <scope>NUCLEOTIDE SEQUENCE [LARGE SCALE GENOMIC DNA]</scope>
    <source>
        <strain evidence="5">CCUG 63682</strain>
    </source>
</reference>
<dbReference type="RefSeq" id="WP_387962196.1">
    <property type="nucleotide sequence ID" value="NZ_JBHSGP010000012.1"/>
</dbReference>
<feature type="chain" id="PRO_5046045717" evidence="1">
    <location>
        <begin position="24"/>
        <end position="643"/>
    </location>
</feature>
<dbReference type="InterPro" id="IPR050278">
    <property type="entry name" value="Serine_Prot_S9B/DPPIV"/>
</dbReference>
<dbReference type="InterPro" id="IPR002469">
    <property type="entry name" value="Peptidase_S9B_N"/>
</dbReference>
<dbReference type="SUPFAM" id="SSF82171">
    <property type="entry name" value="DPP6 N-terminal domain-like"/>
    <property type="match status" value="1"/>
</dbReference>
<dbReference type="GO" id="GO:0016787">
    <property type="term" value="F:hydrolase activity"/>
    <property type="evidence" value="ECO:0007669"/>
    <property type="project" value="UniProtKB-KW"/>
</dbReference>
<gene>
    <name evidence="4" type="ORF">ACFO5O_06815</name>
</gene>
<evidence type="ECO:0000256" key="1">
    <source>
        <dbReference type="SAM" id="SignalP"/>
    </source>
</evidence>
<dbReference type="InterPro" id="IPR001375">
    <property type="entry name" value="Peptidase_S9_cat"/>
</dbReference>
<evidence type="ECO:0000259" key="3">
    <source>
        <dbReference type="Pfam" id="PF00930"/>
    </source>
</evidence>
<organism evidence="4 5">
    <name type="scientific">Geojedonia litorea</name>
    <dbReference type="NCBI Taxonomy" id="1268269"/>
    <lineage>
        <taxon>Bacteria</taxon>
        <taxon>Pseudomonadati</taxon>
        <taxon>Bacteroidota</taxon>
        <taxon>Flavobacteriia</taxon>
        <taxon>Flavobacteriales</taxon>
        <taxon>Flavobacteriaceae</taxon>
        <taxon>Geojedonia</taxon>
    </lineage>
</organism>
<name>A0ABV9N352_9FLAO</name>
<dbReference type="PANTHER" id="PTHR11731:SF193">
    <property type="entry name" value="DIPEPTIDYL PEPTIDASE 9"/>
    <property type="match status" value="1"/>
</dbReference>
<dbReference type="Pfam" id="PF00326">
    <property type="entry name" value="Peptidase_S9"/>
    <property type="match status" value="1"/>
</dbReference>
<dbReference type="Proteomes" id="UP001595953">
    <property type="component" value="Unassembled WGS sequence"/>
</dbReference>
<dbReference type="Gene3D" id="3.40.50.1820">
    <property type="entry name" value="alpha/beta hydrolase"/>
    <property type="match status" value="1"/>
</dbReference>
<sequence length="643" mass="73844">MNIKKQNYLLIIGTVLLSSLSFSQPMMNQIMESPPEVMMQPGEDWHPEAKHLGPGFFLHNRPQFEVYSKSNQVFAGTEQGNLYFRTLGSDKFDISIKPNEGLYWDIDNATWSPDGQHLVVKQIDDRNVKKIKLTMATPEDVVYKPYFRAGEPIPIYQYYIVNVKTGEKIVVDYDPEYPYVHIMEWNSDSSSFFMIASDRLMKQINLLHVNSETGKSSIILSEQSDTYLVGLNLLQGYSNRLKDMNLITFIDHKQQFIWLSDRSGYKQLYLYGYDGQLIRPLTNKTENGIVAEARGYDKKNDYIYFTAYSNPEQPYSMQVFKSSLSSNSIHKISDSSGIMDFVSSKNDTLWILRAELPKLLKLDCFSPEGQFLNTAWQGNFSSIGNNYFNFEFATVKAVDQKTNIQAFVLKPTDLDPNKSYPVVEYIYGAPFNNVANMNFFSPWLWDLNILAKQGFIVVCIDGRGTEGRGKAFNDFSYGKLGQVELLDHVEAIKQLAENRSYMNLEKVGIMGHSWGGHFALRALVEFPDFYKAGHINAPAIDPENFRVAVEPFMGCLPENCPELYKKSRISDKLNRLKAPLMIVHGTADDDVPIDDSYFLVEKLKNIGYKNYEFIEYQGMDHIVMRNPEWKPSMIQFFSDHLQN</sequence>
<dbReference type="InterPro" id="IPR029058">
    <property type="entry name" value="AB_hydrolase_fold"/>
</dbReference>
<protein>
    <submittedName>
        <fullName evidence="4">Alpha/beta fold hydrolase</fullName>
    </submittedName>
</protein>
<feature type="domain" description="Dipeptidylpeptidase IV N-terminal" evidence="3">
    <location>
        <begin position="110"/>
        <end position="354"/>
    </location>
</feature>
<proteinExistence type="predicted"/>
<feature type="domain" description="Peptidase S9 prolyl oligopeptidase catalytic" evidence="2">
    <location>
        <begin position="445"/>
        <end position="642"/>
    </location>
</feature>
<evidence type="ECO:0000313" key="4">
    <source>
        <dbReference type="EMBL" id="MFC4722025.1"/>
    </source>
</evidence>
<evidence type="ECO:0000313" key="5">
    <source>
        <dbReference type="Proteomes" id="UP001595953"/>
    </source>
</evidence>
<dbReference type="EMBL" id="JBHSGP010000012">
    <property type="protein sequence ID" value="MFC4722025.1"/>
    <property type="molecule type" value="Genomic_DNA"/>
</dbReference>
<feature type="signal peptide" evidence="1">
    <location>
        <begin position="1"/>
        <end position="23"/>
    </location>
</feature>
<dbReference type="Gene3D" id="2.140.10.30">
    <property type="entry name" value="Dipeptidylpeptidase IV, N-terminal domain"/>
    <property type="match status" value="1"/>
</dbReference>
<accession>A0ABV9N352</accession>
<keyword evidence="1" id="KW-0732">Signal</keyword>
<dbReference type="PANTHER" id="PTHR11731">
    <property type="entry name" value="PROTEASE FAMILY S9B,C DIPEPTIDYL-PEPTIDASE IV-RELATED"/>
    <property type="match status" value="1"/>
</dbReference>
<dbReference type="SUPFAM" id="SSF53474">
    <property type="entry name" value="alpha/beta-Hydrolases"/>
    <property type="match status" value="1"/>
</dbReference>
<comment type="caution">
    <text evidence="4">The sequence shown here is derived from an EMBL/GenBank/DDBJ whole genome shotgun (WGS) entry which is preliminary data.</text>
</comment>
<keyword evidence="4" id="KW-0378">Hydrolase</keyword>
<dbReference type="Pfam" id="PF00930">
    <property type="entry name" value="DPPIV_N"/>
    <property type="match status" value="1"/>
</dbReference>